<name>A0A6A7BVK7_9PEZI</name>
<proteinExistence type="predicted"/>
<dbReference type="AlphaFoldDB" id="A0A6A7BVK7"/>
<feature type="compositionally biased region" description="Low complexity" evidence="1">
    <location>
        <begin position="530"/>
        <end position="544"/>
    </location>
</feature>
<feature type="region of interest" description="Disordered" evidence="1">
    <location>
        <begin position="428"/>
        <end position="468"/>
    </location>
</feature>
<protein>
    <submittedName>
        <fullName evidence="3">Uncharacterized protein</fullName>
    </submittedName>
</protein>
<keyword evidence="4" id="KW-1185">Reference proteome</keyword>
<feature type="compositionally biased region" description="Polar residues" evidence="1">
    <location>
        <begin position="558"/>
        <end position="569"/>
    </location>
</feature>
<feature type="region of interest" description="Disordered" evidence="1">
    <location>
        <begin position="497"/>
        <end position="609"/>
    </location>
</feature>
<sequence length="868" mass="96203">MCRGRTLIALSLTLASHLRLHTMPFLNQVSCSIGFGLQGAKLKEHGTKYIGGMAETYIAVPDIYTPFSVHVQTHGYIAPGLAVAVYIDGIYQCNRNHTGLRLPGAGVDKDEYETEFVLRQKEVRKTQRDSGFIGRGWTFARARSVVTNQSGSNDRFGTIDVFILRCTNAYDGYVPNAKSINFLSESFQSLSRLHLDGTSSEHEHKHKNSPSDSIFSSFFERLSFGSKQHAIEDKKSEGPTELRVFVPATSVTELSQSKLPKPPKSRPSTITHPLLSEPHPFAGFKLTIHPDGSHKVTIPEEAIPGIIAEFDRQIALLKAEAHTVRTKLQATKPGIAAASLAAMQHALAKRSTDLRLAKSALDRGVAQLEDGSASRLAGKGVALDEALDQKTKSPKVSSWLRQSGHSRLRSEPALNAGKSALVEDWIRHQRPKSVRDTENPRVAKSVPPPSNRKPVSTAEDDNKTIATPSKVERWIDNLQSDFPSTSKVSSMRKIWGEERSETQSFRTAPTSYHTAFQDRNRCLSPEKDASAASSPAKSWQKQSSLVENERGRSKTVERQTTSPVKQSKPGTEPPIRPKIVGRATPSPAKHFQPTSTHTKSETTTTPGNYTKIESWLNNQPSTGTHTLTRHQSVTALPAWKVFSPEKGENSSEKSSTIERWLENTPTPTPSKTHSRHRSEPSPSIAEGSNINHWPTTAFPGAVQFLPAWQIWSQRAVHQQGGRGGNVSSMKYDTQASEDPKLSPRKAARKENISPHKSVDEFREATASLRKENVSPRKDKTFPHKENASPNKSKTQHLRSLYESAQHSSFSQPPSTRGGKSAPEEEYTHRTQHPLYIDSLQHPYVSFRFMYRSINEVEGMFPGQGVFQA</sequence>
<feature type="compositionally biased region" description="Basic and acidic residues" evidence="1">
    <location>
        <begin position="516"/>
        <end position="529"/>
    </location>
</feature>
<feature type="region of interest" description="Disordered" evidence="1">
    <location>
        <begin position="394"/>
        <end position="414"/>
    </location>
</feature>
<dbReference type="OrthoDB" id="5423516at2759"/>
<evidence type="ECO:0000256" key="1">
    <source>
        <dbReference type="SAM" id="MobiDB-lite"/>
    </source>
</evidence>
<feature type="compositionally biased region" description="Basic and acidic residues" evidence="1">
    <location>
        <begin position="643"/>
        <end position="661"/>
    </location>
</feature>
<feature type="signal peptide" evidence="2">
    <location>
        <begin position="1"/>
        <end position="22"/>
    </location>
</feature>
<feature type="compositionally biased region" description="Polar residues" evidence="1">
    <location>
        <begin position="394"/>
        <end position="405"/>
    </location>
</feature>
<keyword evidence="2" id="KW-0732">Signal</keyword>
<feature type="region of interest" description="Disordered" evidence="1">
    <location>
        <begin position="719"/>
        <end position="832"/>
    </location>
</feature>
<feature type="compositionally biased region" description="Basic and acidic residues" evidence="1">
    <location>
        <begin position="748"/>
        <end position="786"/>
    </location>
</feature>
<evidence type="ECO:0000313" key="4">
    <source>
        <dbReference type="Proteomes" id="UP000799421"/>
    </source>
</evidence>
<dbReference type="Proteomes" id="UP000799421">
    <property type="component" value="Unassembled WGS sequence"/>
</dbReference>
<feature type="compositionally biased region" description="Polar residues" evidence="1">
    <location>
        <begin position="502"/>
        <end position="514"/>
    </location>
</feature>
<dbReference type="EMBL" id="MU005999">
    <property type="protein sequence ID" value="KAF2859007.1"/>
    <property type="molecule type" value="Genomic_DNA"/>
</dbReference>
<feature type="compositionally biased region" description="Polar residues" evidence="1">
    <location>
        <begin position="725"/>
        <end position="736"/>
    </location>
</feature>
<evidence type="ECO:0000256" key="2">
    <source>
        <dbReference type="SAM" id="SignalP"/>
    </source>
</evidence>
<reference evidence="3" key="1">
    <citation type="journal article" date="2020" name="Stud. Mycol.">
        <title>101 Dothideomycetes genomes: a test case for predicting lifestyles and emergence of pathogens.</title>
        <authorList>
            <person name="Haridas S."/>
            <person name="Albert R."/>
            <person name="Binder M."/>
            <person name="Bloem J."/>
            <person name="Labutti K."/>
            <person name="Salamov A."/>
            <person name="Andreopoulos B."/>
            <person name="Baker S."/>
            <person name="Barry K."/>
            <person name="Bills G."/>
            <person name="Bluhm B."/>
            <person name="Cannon C."/>
            <person name="Castanera R."/>
            <person name="Culley D."/>
            <person name="Daum C."/>
            <person name="Ezra D."/>
            <person name="Gonzalez J."/>
            <person name="Henrissat B."/>
            <person name="Kuo A."/>
            <person name="Liang C."/>
            <person name="Lipzen A."/>
            <person name="Lutzoni F."/>
            <person name="Magnuson J."/>
            <person name="Mondo S."/>
            <person name="Nolan M."/>
            <person name="Ohm R."/>
            <person name="Pangilinan J."/>
            <person name="Park H.-J."/>
            <person name="Ramirez L."/>
            <person name="Alfaro M."/>
            <person name="Sun H."/>
            <person name="Tritt A."/>
            <person name="Yoshinaga Y."/>
            <person name="Zwiers L.-H."/>
            <person name="Turgeon B."/>
            <person name="Goodwin S."/>
            <person name="Spatafora J."/>
            <person name="Crous P."/>
            <person name="Grigoriev I."/>
        </authorList>
    </citation>
    <scope>NUCLEOTIDE SEQUENCE</scope>
    <source>
        <strain evidence="3">CBS 480.64</strain>
    </source>
</reference>
<accession>A0A6A7BVK7</accession>
<feature type="region of interest" description="Disordered" evidence="1">
    <location>
        <begin position="639"/>
        <end position="692"/>
    </location>
</feature>
<gene>
    <name evidence="3" type="ORF">K470DRAFT_113018</name>
</gene>
<feature type="compositionally biased region" description="Polar residues" evidence="1">
    <location>
        <begin position="802"/>
        <end position="814"/>
    </location>
</feature>
<feature type="compositionally biased region" description="Basic and acidic residues" evidence="1">
    <location>
        <begin position="547"/>
        <end position="557"/>
    </location>
</feature>
<evidence type="ECO:0000313" key="3">
    <source>
        <dbReference type="EMBL" id="KAF2859007.1"/>
    </source>
</evidence>
<feature type="chain" id="PRO_5025656382" evidence="2">
    <location>
        <begin position="23"/>
        <end position="868"/>
    </location>
</feature>
<feature type="compositionally biased region" description="Low complexity" evidence="1">
    <location>
        <begin position="594"/>
        <end position="605"/>
    </location>
</feature>
<organism evidence="3 4">
    <name type="scientific">Piedraia hortae CBS 480.64</name>
    <dbReference type="NCBI Taxonomy" id="1314780"/>
    <lineage>
        <taxon>Eukaryota</taxon>
        <taxon>Fungi</taxon>
        <taxon>Dikarya</taxon>
        <taxon>Ascomycota</taxon>
        <taxon>Pezizomycotina</taxon>
        <taxon>Dothideomycetes</taxon>
        <taxon>Dothideomycetidae</taxon>
        <taxon>Capnodiales</taxon>
        <taxon>Piedraiaceae</taxon>
        <taxon>Piedraia</taxon>
    </lineage>
</organism>